<feature type="region of interest" description="Disordered" evidence="2">
    <location>
        <begin position="366"/>
        <end position="385"/>
    </location>
</feature>
<feature type="region of interest" description="Disordered" evidence="2">
    <location>
        <begin position="88"/>
        <end position="128"/>
    </location>
</feature>
<evidence type="ECO:0000259" key="3">
    <source>
        <dbReference type="Pfam" id="PF08164"/>
    </source>
</evidence>
<dbReference type="AlphaFoldDB" id="A0A0G4IP56"/>
<proteinExistence type="inferred from homology"/>
<dbReference type="InterPro" id="IPR039223">
    <property type="entry name" value="AATF/Bfr2"/>
</dbReference>
<dbReference type="Pfam" id="PF08164">
    <property type="entry name" value="TRAUB"/>
    <property type="match status" value="1"/>
</dbReference>
<dbReference type="GO" id="GO:0005730">
    <property type="term" value="C:nucleolus"/>
    <property type="evidence" value="ECO:0007669"/>
    <property type="project" value="TreeGrafter"/>
</dbReference>
<evidence type="ECO:0000256" key="1">
    <source>
        <dbReference type="ARBA" id="ARBA00008966"/>
    </source>
</evidence>
<dbReference type="EMBL" id="CDSF01000077">
    <property type="protein sequence ID" value="CEO96970.1"/>
    <property type="molecule type" value="Genomic_DNA"/>
</dbReference>
<sequence length="429" mass="47454">MTAVTVNGHHRAAWEGAAARKRGRTDVDPEDVDQFGSAQVDDANDDDVVGDKEQDLYRRWKAARKAAGAAKTDDAIYDGAVVSRRELLEESDDGDDDDDDELVSDVVDDDDDDDMDSSADEQDELDSAPASAALDELEALEEDDNAFLFRQSQSSEVDVNKAAAVRRQRRLYDACLDMRIALQRPMQIVSRLPHGEDEVDALCQTRPDIQQALSSARSGLRSSLKLALDLERRLLSGTSTFPVALDEIECGPDHTLDGIWSRIDARFESLRTFRDDQIDVWTRRTQIASGGRSLTNKKFKALNQSVRDQLRSAMANVGPHIERASAVPDSDPGTLCTGQRPDRYDDADLYRLLLKDLVSGADDVGALSTSRRNRPGARPAGKVVDRRASKGRKIRYVVHDKIVNFMAPSGHVPGVDFDIDQLFTHLFAS</sequence>
<keyword evidence="6" id="KW-1185">Reference proteome</keyword>
<dbReference type="STRING" id="37360.A0A0G4IP56"/>
<dbReference type="PANTHER" id="PTHR15565">
    <property type="entry name" value="AATF PROTEIN APOPTOSIS ANTAGONIZING TRANSCRIPTION FACTOR"/>
    <property type="match status" value="1"/>
</dbReference>
<evidence type="ECO:0000313" key="5">
    <source>
        <dbReference type="EMBL" id="CEO96970.1"/>
    </source>
</evidence>
<feature type="region of interest" description="Disordered" evidence="2">
    <location>
        <begin position="1"/>
        <end position="50"/>
    </location>
</feature>
<protein>
    <submittedName>
        <fullName evidence="5">Uncharacterized protein</fullName>
    </submittedName>
</protein>
<dbReference type="Proteomes" id="UP000039324">
    <property type="component" value="Unassembled WGS sequence"/>
</dbReference>
<evidence type="ECO:0000259" key="4">
    <source>
        <dbReference type="Pfam" id="PF13339"/>
    </source>
</evidence>
<feature type="domain" description="AATF leucine zipper-containing" evidence="4">
    <location>
        <begin position="158"/>
        <end position="284"/>
    </location>
</feature>
<dbReference type="InterPro" id="IPR012617">
    <property type="entry name" value="AATF_C"/>
</dbReference>
<organism evidence="5 6">
    <name type="scientific">Plasmodiophora brassicae</name>
    <name type="common">Clubroot disease agent</name>
    <dbReference type="NCBI Taxonomy" id="37360"/>
    <lineage>
        <taxon>Eukaryota</taxon>
        <taxon>Sar</taxon>
        <taxon>Rhizaria</taxon>
        <taxon>Endomyxa</taxon>
        <taxon>Phytomyxea</taxon>
        <taxon>Plasmodiophorida</taxon>
        <taxon>Plasmodiophoridae</taxon>
        <taxon>Plasmodiophora</taxon>
    </lineage>
</organism>
<dbReference type="OMA" id="GEHENNK"/>
<reference evidence="5 6" key="1">
    <citation type="submission" date="2015-02" db="EMBL/GenBank/DDBJ databases">
        <authorList>
            <person name="Chooi Y.-H."/>
        </authorList>
    </citation>
    <scope>NUCLEOTIDE SEQUENCE [LARGE SCALE GENOMIC DNA]</scope>
    <source>
        <strain evidence="5">E3</strain>
    </source>
</reference>
<evidence type="ECO:0000313" key="6">
    <source>
        <dbReference type="Proteomes" id="UP000039324"/>
    </source>
</evidence>
<accession>A0A0G4IP56</accession>
<feature type="domain" description="Apoptosis-antagonizing transcription factor C-terminal" evidence="3">
    <location>
        <begin position="350"/>
        <end position="427"/>
    </location>
</feature>
<dbReference type="OrthoDB" id="5783963at2759"/>
<feature type="compositionally biased region" description="Acidic residues" evidence="2">
    <location>
        <begin position="89"/>
        <end position="126"/>
    </location>
</feature>
<gene>
    <name evidence="5" type="ORF">PBRA_005574</name>
</gene>
<dbReference type="InterPro" id="IPR025160">
    <property type="entry name" value="AATF"/>
</dbReference>
<evidence type="ECO:0000256" key="2">
    <source>
        <dbReference type="SAM" id="MobiDB-lite"/>
    </source>
</evidence>
<name>A0A0G4IP56_PLABS</name>
<comment type="similarity">
    <text evidence="1">Belongs to the AATF family.</text>
</comment>
<dbReference type="Pfam" id="PF13339">
    <property type="entry name" value="AATF-Che1"/>
    <property type="match status" value="1"/>
</dbReference>
<dbReference type="PANTHER" id="PTHR15565:SF0">
    <property type="entry name" value="PROTEIN AATF"/>
    <property type="match status" value="1"/>
</dbReference>